<organism evidence="3 4">
    <name type="scientific">Golovinomyces cichoracearum</name>
    <dbReference type="NCBI Taxonomy" id="62708"/>
    <lineage>
        <taxon>Eukaryota</taxon>
        <taxon>Fungi</taxon>
        <taxon>Dikarya</taxon>
        <taxon>Ascomycota</taxon>
        <taxon>Pezizomycotina</taxon>
        <taxon>Leotiomycetes</taxon>
        <taxon>Erysiphales</taxon>
        <taxon>Erysiphaceae</taxon>
        <taxon>Golovinomyces</taxon>
    </lineage>
</organism>
<evidence type="ECO:0000259" key="2">
    <source>
        <dbReference type="SMART" id="SM00382"/>
    </source>
</evidence>
<accession>A0A420J3N9</accession>
<dbReference type="SUPFAM" id="SSF52540">
    <property type="entry name" value="P-loop containing nucleoside triphosphate hydrolases"/>
    <property type="match status" value="1"/>
</dbReference>
<dbReference type="PANTHER" id="PTHR23389">
    <property type="entry name" value="CHROMOSOME TRANSMISSION FIDELITY FACTOR 18"/>
    <property type="match status" value="1"/>
</dbReference>
<dbReference type="GO" id="GO:0016887">
    <property type="term" value="F:ATP hydrolysis activity"/>
    <property type="evidence" value="ECO:0007669"/>
    <property type="project" value="InterPro"/>
</dbReference>
<dbReference type="Gene3D" id="3.40.50.300">
    <property type="entry name" value="P-loop containing nucleotide triphosphate hydrolases"/>
    <property type="match status" value="1"/>
</dbReference>
<protein>
    <submittedName>
        <fullName evidence="3">Putative telomere length regulation protein elg1</fullName>
    </submittedName>
</protein>
<proteinExistence type="predicted"/>
<dbReference type="InterPro" id="IPR003593">
    <property type="entry name" value="AAA+_ATPase"/>
</dbReference>
<dbReference type="InterPro" id="IPR027417">
    <property type="entry name" value="P-loop_NTPase"/>
</dbReference>
<feature type="compositionally biased region" description="Basic and acidic residues" evidence="1">
    <location>
        <begin position="314"/>
        <end position="323"/>
    </location>
</feature>
<dbReference type="PANTHER" id="PTHR23389:SF21">
    <property type="entry name" value="ATPASE FAMILY AAA DOMAIN-CONTAINING PROTEIN 5"/>
    <property type="match status" value="1"/>
</dbReference>
<feature type="domain" description="AAA+ ATPase" evidence="2">
    <location>
        <begin position="660"/>
        <end position="860"/>
    </location>
</feature>
<dbReference type="GO" id="GO:0005524">
    <property type="term" value="F:ATP binding"/>
    <property type="evidence" value="ECO:0007669"/>
    <property type="project" value="InterPro"/>
</dbReference>
<dbReference type="SMART" id="SM00382">
    <property type="entry name" value="AAA"/>
    <property type="match status" value="1"/>
</dbReference>
<dbReference type="Proteomes" id="UP000285405">
    <property type="component" value="Unassembled WGS sequence"/>
</dbReference>
<name>A0A420J3N9_9PEZI</name>
<dbReference type="GO" id="GO:0003677">
    <property type="term" value="F:DNA binding"/>
    <property type="evidence" value="ECO:0007669"/>
    <property type="project" value="TreeGrafter"/>
</dbReference>
<dbReference type="EMBL" id="MCBR01002666">
    <property type="protein sequence ID" value="RKF81391.1"/>
    <property type="molecule type" value="Genomic_DNA"/>
</dbReference>
<dbReference type="Pfam" id="PF00004">
    <property type="entry name" value="AAA"/>
    <property type="match status" value="1"/>
</dbReference>
<feature type="region of interest" description="Disordered" evidence="1">
    <location>
        <begin position="592"/>
        <end position="615"/>
    </location>
</feature>
<dbReference type="OrthoDB" id="9996895at2759"/>
<dbReference type="InterPro" id="IPR003959">
    <property type="entry name" value="ATPase_AAA_core"/>
</dbReference>
<evidence type="ECO:0000313" key="4">
    <source>
        <dbReference type="Proteomes" id="UP000285405"/>
    </source>
</evidence>
<feature type="region of interest" description="Disordered" evidence="1">
    <location>
        <begin position="310"/>
        <end position="347"/>
    </location>
</feature>
<comment type="caution">
    <text evidence="3">The sequence shown here is derived from an EMBL/GenBank/DDBJ whole genome shotgun (WGS) entry which is preliminary data.</text>
</comment>
<evidence type="ECO:0000256" key="1">
    <source>
        <dbReference type="SAM" id="MobiDB-lite"/>
    </source>
</evidence>
<evidence type="ECO:0000313" key="3">
    <source>
        <dbReference type="EMBL" id="RKF81391.1"/>
    </source>
</evidence>
<gene>
    <name evidence="3" type="ORF">GcC1_026006</name>
</gene>
<reference evidence="3 4" key="1">
    <citation type="journal article" date="2018" name="BMC Genomics">
        <title>Comparative genome analyses reveal sequence features reflecting distinct modes of host-adaptation between dicot and monocot powdery mildew.</title>
        <authorList>
            <person name="Wu Y."/>
            <person name="Ma X."/>
            <person name="Pan Z."/>
            <person name="Kale S.D."/>
            <person name="Song Y."/>
            <person name="King H."/>
            <person name="Zhang Q."/>
            <person name="Presley C."/>
            <person name="Deng X."/>
            <person name="Wei C.I."/>
            <person name="Xiao S."/>
        </authorList>
    </citation>
    <scope>NUCLEOTIDE SEQUENCE [LARGE SCALE GENOMIC DNA]</scope>
    <source>
        <strain evidence="3">UCSC1</strain>
    </source>
</reference>
<dbReference type="GO" id="GO:0005634">
    <property type="term" value="C:nucleus"/>
    <property type="evidence" value="ECO:0007669"/>
    <property type="project" value="TreeGrafter"/>
</dbReference>
<sequence>MECSSHNEKKLYSLFHKASNGAVAKSPISGVSDSALNTQNLSKSIKNNQKKSRKERIFTEDVKSNRKENLPITFISISREAPENRTLANDSHNFDTENEATFHGSLRSKKVKVDHAVNQPHPLLLKATGSRNISTRDCLLAVDSAQKEVEDLKPSASRQSAALTTQKTQSDILWNLMSSSNSSCESCSPGLAAKNDRRLKEKVIVSSDINHQTNKILKLSSSSVTRIDLETDELESQYSNQTMKIESKIIKINYDKSIVEKLEQILKGQASRNIAQSLISSNFVESTNSACVKAPGKIIHPLLLKKSTKNIKKPPADLKKKENSSPLRKSGKSYVGNTPIFHNGSKQRSQSFILSSKMSKTSLQSISKASTPRRQSNSMEAAEAAWPWKGIVHVRGLNEVESLIILDSKTEIVSQNEPKESKENAVEIAFNESIISSITKSLDLRSRTKKIGNSNLDRLPPLPNSLRLPVKYYESSHHAQDRLQRQASFRGQQPNLINSNSNSSEDEIQCCHKRSKIPLHPALETAYASIATSLSSLAKRRCESQIWAQKHAPDKVKNILQTGPEAFVLKEWLLSLTVNSIESGSIISNNSPNLKSEISNKRRRKSAKPRNFIIPDDDDNGLDEIKLPDDEFSMESQSHVKRTVLRGGEWPKNKNYVSKTYHTILISGPNGCGKSAAVYAAAKELDFEVFEINSSCRRSGKDVMEKIGDMILNHHVQNGTKIQVRNVRDDKRDFNASLDSEFESDCRSILNVLSVSKKSRARIRQSSITRSNLSQDQATNYKEPMKADIEACVTPKEQKQSLILIEEADIIFKEDSQFWSTIENVIAISKRPIVITCNDESAIPLSDDLLYAILRFRPPPVDLAVDYMLMIAACEGHVIQRDAVKALYEERQLDLRASLNELNFWCQLAVGDINREQSWYTSRIDARNTDIDQCSNQICVVSEGTYKKGMGWISQDIIKSGLPYLILEEELFRQTCHYWNVDIGDWEKSAHLKKWADKINALTNDKKAQFAALNMFSEYTDSMSDSDILSKSLFGTEFQVILDPCFPKISKKVFGEYPLANKLVEASSTTSYSTIPRSIPFCIRSRARDLLQIKQKLEFGSKLRLDLPSSTESRIIDSIRKHPNASSGMLHRTNFSQAFDPISYPCMQLSSTTSNFMDSSQFDRTKRIISEDLAPYVRGIVAYYVRLQRDRERMSQLIDEGCTGGKRRRTTRAAISALEGGRRCETRPERYFGNSLNPILVGKTGNPLWIDALLRLQKPGDPAAAELQDCASTRFDNYNHV</sequence>